<accession>Q3Z8M6</accession>
<dbReference type="STRING" id="243164.DET0647"/>
<evidence type="ECO:0000313" key="3">
    <source>
        <dbReference type="Proteomes" id="UP000008289"/>
    </source>
</evidence>
<dbReference type="EMBL" id="CP000027">
    <property type="protein sequence ID" value="AAW40119.1"/>
    <property type="molecule type" value="Genomic_DNA"/>
</dbReference>
<proteinExistence type="predicted"/>
<dbReference type="EMBL" id="CP000027">
    <property type="protein sequence ID" value="AAW40045.1"/>
    <property type="molecule type" value="Genomic_DNA"/>
</dbReference>
<keyword evidence="3" id="KW-1185">Reference proteome</keyword>
<sequence>MQLYILKPYKREASVMIKPTKLIPPFPQMTIGVMGSAGGAMSDETKKIYVVWVSA</sequence>
<evidence type="ECO:0000313" key="1">
    <source>
        <dbReference type="EMBL" id="AAW40045.1"/>
    </source>
</evidence>
<dbReference type="AlphaFoldDB" id="Q3Z8M6"/>
<gene>
    <name evidence="2" type="ordered locus">DET0647</name>
    <name evidence="1" type="ordered locus">DET0681</name>
</gene>
<reference evidence="1 3" key="1">
    <citation type="journal article" date="2005" name="Science">
        <title>Genome sequence of the PCE-dechlorinating bacterium Dehalococcoides ethenogenes.</title>
        <authorList>
            <person name="Seshadri R."/>
            <person name="Adrian L."/>
            <person name="Fouts D.E."/>
            <person name="Eisen J.A."/>
            <person name="Phillippy A.M."/>
            <person name="Methe B.A."/>
            <person name="Ward N.L."/>
            <person name="Nelson W.C."/>
            <person name="Deboy R.T."/>
            <person name="Khouri H.M."/>
            <person name="Kolonay J.F."/>
            <person name="Dodson R.J."/>
            <person name="Daugherty S.C."/>
            <person name="Brinkac L.M."/>
            <person name="Sullivan S.A."/>
            <person name="Madupu R."/>
            <person name="Nelson K.E."/>
            <person name="Kang K.H."/>
            <person name="Impraim M."/>
            <person name="Tran K."/>
            <person name="Robinson J.M."/>
            <person name="Forberger H.A."/>
            <person name="Fraser C.M."/>
            <person name="Zinder S.H."/>
            <person name="Heidelberg J.F."/>
        </authorList>
    </citation>
    <scope>NUCLEOTIDE SEQUENCE [LARGE SCALE GENOMIC DNA]</scope>
    <source>
        <strain evidence="1">195</strain>
        <strain evidence="3">ATCC BAA-2266 / KCTC 15142 / 195</strain>
    </source>
</reference>
<name>Q3Z8M6_DEHM1</name>
<evidence type="ECO:0000313" key="2">
    <source>
        <dbReference type="EMBL" id="AAW40119.1"/>
    </source>
</evidence>
<dbReference type="KEGG" id="det:DET0681"/>
<dbReference type="HOGENOM" id="CLU_3024598_0_0_0"/>
<protein>
    <submittedName>
        <fullName evidence="1">Uncharacterized protein</fullName>
    </submittedName>
</protein>
<dbReference type="KEGG" id="det:DET0647"/>
<organism evidence="1 3">
    <name type="scientific">Dehalococcoides mccartyi (strain ATCC BAA-2266 / KCTC 15142 / 195)</name>
    <name type="common">Dehalococcoides ethenogenes (strain 195)</name>
    <dbReference type="NCBI Taxonomy" id="243164"/>
    <lineage>
        <taxon>Bacteria</taxon>
        <taxon>Bacillati</taxon>
        <taxon>Chloroflexota</taxon>
        <taxon>Dehalococcoidia</taxon>
        <taxon>Dehalococcoidales</taxon>
        <taxon>Dehalococcoidaceae</taxon>
        <taxon>Dehalococcoides</taxon>
    </lineage>
</organism>
<dbReference type="Proteomes" id="UP000008289">
    <property type="component" value="Chromosome"/>
</dbReference>